<evidence type="ECO:0000313" key="2">
    <source>
        <dbReference type="Proteomes" id="UP000076842"/>
    </source>
</evidence>
<gene>
    <name evidence="1" type="ORF">CALCODRAFT_521886</name>
</gene>
<evidence type="ECO:0000313" key="1">
    <source>
        <dbReference type="EMBL" id="KZT50592.1"/>
    </source>
</evidence>
<dbReference type="EMBL" id="KV424159">
    <property type="protein sequence ID" value="KZT50592.1"/>
    <property type="molecule type" value="Genomic_DNA"/>
</dbReference>
<accession>A0A165CCR7</accession>
<name>A0A165CCR7_9BASI</name>
<organism evidence="1 2">
    <name type="scientific">Calocera cornea HHB12733</name>
    <dbReference type="NCBI Taxonomy" id="1353952"/>
    <lineage>
        <taxon>Eukaryota</taxon>
        <taxon>Fungi</taxon>
        <taxon>Dikarya</taxon>
        <taxon>Basidiomycota</taxon>
        <taxon>Agaricomycotina</taxon>
        <taxon>Dacrymycetes</taxon>
        <taxon>Dacrymycetales</taxon>
        <taxon>Dacrymycetaceae</taxon>
        <taxon>Calocera</taxon>
    </lineage>
</organism>
<keyword evidence="2" id="KW-1185">Reference proteome</keyword>
<protein>
    <submittedName>
        <fullName evidence="1">Uncharacterized protein</fullName>
    </submittedName>
</protein>
<dbReference type="OrthoDB" id="163438at2759"/>
<dbReference type="STRING" id="1353952.A0A165CCR7"/>
<dbReference type="AlphaFoldDB" id="A0A165CCR7"/>
<dbReference type="InParanoid" id="A0A165CCR7"/>
<proteinExistence type="predicted"/>
<dbReference type="Proteomes" id="UP000076842">
    <property type="component" value="Unassembled WGS sequence"/>
</dbReference>
<sequence length="476" mass="52876">MPASSPPDDISKPSSSTYLGAGATILGLRQRSRFKSSRKYFVRIHIDGKEEWTSREIRTKESKVVWDDDQDRHEFKCSLTSLFRVTLFRNRRGARPSEEIGTLARPLQEWIQAAMVGQLITSSPEKNGLSIEIQMSRMYEDADVPDSTAALQEVVEGLGPVNGLEATANSAVLLTTKESGSDNPTTAISSSGELSNGVADVAGALEGLLETLHMFVRSMDAQTEVHPYLKMAWTILSTALNIAVVQQEHNNKMKLLIEKITMVYGFICDARELRHDKARLGVLSRLALQTVDCAYFISSHIDDTHLVTRLAKQTLFSTDTKIDEYSKSFDYMLQEFRTGSQLRTELATLSMSEGVKELSANASLQNIPFVGGRFLKIKRLGAAFCFTSTPSRKPVDLFRNIAHGLASLDGAFKAALEDAVKDDKDLCQTNDVMRQFDNFILGPAHTLMPHGTIFVMIDAFDESAWMASTKRFYSGF</sequence>
<reference evidence="1 2" key="1">
    <citation type="journal article" date="2016" name="Mol. Biol. Evol.">
        <title>Comparative Genomics of Early-Diverging Mushroom-Forming Fungi Provides Insights into the Origins of Lignocellulose Decay Capabilities.</title>
        <authorList>
            <person name="Nagy L.G."/>
            <person name="Riley R."/>
            <person name="Tritt A."/>
            <person name="Adam C."/>
            <person name="Daum C."/>
            <person name="Floudas D."/>
            <person name="Sun H."/>
            <person name="Yadav J.S."/>
            <person name="Pangilinan J."/>
            <person name="Larsson K.H."/>
            <person name="Matsuura K."/>
            <person name="Barry K."/>
            <person name="Labutti K."/>
            <person name="Kuo R."/>
            <person name="Ohm R.A."/>
            <person name="Bhattacharya S.S."/>
            <person name="Shirouzu T."/>
            <person name="Yoshinaga Y."/>
            <person name="Martin F.M."/>
            <person name="Grigoriev I.V."/>
            <person name="Hibbett D.S."/>
        </authorList>
    </citation>
    <scope>NUCLEOTIDE SEQUENCE [LARGE SCALE GENOMIC DNA]</scope>
    <source>
        <strain evidence="1 2">HHB12733</strain>
    </source>
</reference>